<gene>
    <name evidence="2" type="ORF">MNBD_ALPHA09-1723</name>
</gene>
<dbReference type="Pfam" id="PF13629">
    <property type="entry name" value="T2SS-T3SS_pil_N"/>
    <property type="match status" value="1"/>
</dbReference>
<dbReference type="PRINTS" id="PR00811">
    <property type="entry name" value="BCTERIALGSPD"/>
</dbReference>
<protein>
    <submittedName>
        <fullName evidence="2">Type II/IV secretion system secretin RcpA/CpaC, associated with Flp pilus assembly</fullName>
    </submittedName>
</protein>
<feature type="domain" description="BON" evidence="1">
    <location>
        <begin position="123"/>
        <end position="195"/>
    </location>
</feature>
<dbReference type="PROSITE" id="PS50914">
    <property type="entry name" value="BON"/>
    <property type="match status" value="1"/>
</dbReference>
<dbReference type="GO" id="GO:0015627">
    <property type="term" value="C:type II protein secretion system complex"/>
    <property type="evidence" value="ECO:0007669"/>
    <property type="project" value="TreeGrafter"/>
</dbReference>
<reference evidence="2" key="1">
    <citation type="submission" date="2018-06" db="EMBL/GenBank/DDBJ databases">
        <authorList>
            <person name="Zhirakovskaya E."/>
        </authorList>
    </citation>
    <scope>NUCLEOTIDE SEQUENCE</scope>
</reference>
<dbReference type="GO" id="GO:0009306">
    <property type="term" value="P:protein secretion"/>
    <property type="evidence" value="ECO:0007669"/>
    <property type="project" value="InterPro"/>
</dbReference>
<evidence type="ECO:0000313" key="2">
    <source>
        <dbReference type="EMBL" id="VAW10860.1"/>
    </source>
</evidence>
<dbReference type="AlphaFoldDB" id="A0A3B0T1R8"/>
<accession>A0A3B0T1R8</accession>
<dbReference type="EMBL" id="UOEM01000021">
    <property type="protein sequence ID" value="VAW10860.1"/>
    <property type="molecule type" value="Genomic_DNA"/>
</dbReference>
<dbReference type="Pfam" id="PF00263">
    <property type="entry name" value="Secretin"/>
    <property type="match status" value="1"/>
</dbReference>
<proteinExistence type="predicted"/>
<name>A0A3B0T1R8_9ZZZZ</name>
<sequence>MCKIVETKAQLCGFLSRASLALAVSLAALAGGLFVAPANAQTEFSRTVNVAGSKKAAVRRITIGLNKSVIVRLPRPTRDVLVSNPEIVDAVVRTPETTFLIARAIGETNVFYFDASGRQILTLEINVARDVTDLSNMIRKLIPSSRIKIEALGDNIILTGSARNTIDADRAGEIATKFLNDVTGTKVVNMIAAEGKDQVLLKVTIAEMQRTLLKQLGVDLAAAVNIASTVVNLTSVNPFTIAGQALSTSNLTAAGNWTAGNGGNVNAVLRALERNGLLRTLAEPNLTSVSGETANFLAGGEFPVPVGINSSGQVTIEFKPYGVGLAFTPVVLDEGRISLKVSTEVSELTTEGAFTLGAGTQNGITIPALKVRRANTTVELPSGGSLVLAGLMHESSKQDLNGFPGLKTLPVLGSLFRSRDFQKNETELVVIATPYVVNPTSRAALARPDEGFMQPSDKEVTFLGRLNAVYGMRTGQQPQGQYHGDFGFIVK</sequence>
<organism evidence="2">
    <name type="scientific">hydrothermal vent metagenome</name>
    <dbReference type="NCBI Taxonomy" id="652676"/>
    <lineage>
        <taxon>unclassified sequences</taxon>
        <taxon>metagenomes</taxon>
        <taxon>ecological metagenomes</taxon>
    </lineage>
</organism>
<dbReference type="PANTHER" id="PTHR30332:SF17">
    <property type="entry name" value="TYPE IV PILIATION SYSTEM PROTEIN DR_0774-RELATED"/>
    <property type="match status" value="1"/>
</dbReference>
<dbReference type="InterPro" id="IPR032789">
    <property type="entry name" value="T2SS-T3SS_pil_N"/>
</dbReference>
<dbReference type="InterPro" id="IPR007055">
    <property type="entry name" value="BON_dom"/>
</dbReference>
<dbReference type="InterPro" id="IPR004846">
    <property type="entry name" value="T2SS/T3SS_dom"/>
</dbReference>
<dbReference type="PANTHER" id="PTHR30332">
    <property type="entry name" value="PROBABLE GENERAL SECRETION PATHWAY PROTEIN D"/>
    <property type="match status" value="1"/>
</dbReference>
<evidence type="ECO:0000259" key="1">
    <source>
        <dbReference type="PROSITE" id="PS50914"/>
    </source>
</evidence>
<dbReference type="InterPro" id="IPR050810">
    <property type="entry name" value="Bact_Secretion_Sys_Channel"/>
</dbReference>
<dbReference type="InterPro" id="IPR001775">
    <property type="entry name" value="GspD/PilQ"/>
</dbReference>